<geneLocation type="chloroplast" evidence="2"/>
<dbReference type="InterPro" id="IPR027434">
    <property type="entry name" value="Homing_endonucl"/>
</dbReference>
<dbReference type="AlphaFoldDB" id="Q8WL09"/>
<reference evidence="2" key="1">
    <citation type="journal article" date="2006" name="BMC Biol.">
        <title>The complete chloroplast DNA sequence of the green alga Oltmannsiellopsis viridis reveals a distinctive quadripartite architecture in the chloroplast genome of early diverging ulvophytes.</title>
        <authorList>
            <person name="Pombert J.F."/>
            <person name="Lemieux C."/>
            <person name="Turmel M."/>
        </authorList>
    </citation>
    <scope>NUCLEOTIDE SEQUENCE</scope>
</reference>
<dbReference type="InterPro" id="IPR004860">
    <property type="entry name" value="LAGLIDADG_dom"/>
</dbReference>
<protein>
    <recommendedName>
        <fullName evidence="1">Homing endonuclease LAGLIDADG domain-containing protein</fullName>
    </recommendedName>
</protein>
<dbReference type="Gene3D" id="3.10.28.10">
    <property type="entry name" value="Homing endonucleases"/>
    <property type="match status" value="1"/>
</dbReference>
<evidence type="ECO:0000259" key="1">
    <source>
        <dbReference type="Pfam" id="PF00961"/>
    </source>
</evidence>
<keyword evidence="2" id="KW-0934">Plastid</keyword>
<proteinExistence type="predicted"/>
<sequence length="246" mass="28588">MNYNINFDNNRSLFKLDKKDQDFRIEKPKSAGNIKTPNQIFQENLRQEALKKIDIIEKNHLFVVKQRNLNETELAYIAGFLDGDGTIQISTASTERQGGYVYPFKFQLNVAFIQLAKRQSFLIDLQQKFGNRGNIRKKTDTVSELVIGDITIIKELLELLLPYLRTKKRQAAIALLIIDHIQDPVNCNNLTCVEYLRRAKLVDELSFYNDGRKRTNTSYVIKQKLISLNRLTQQDLQDSQFIEINT</sequence>
<feature type="domain" description="Homing endonuclease LAGLIDADG" evidence="1">
    <location>
        <begin position="77"/>
        <end position="170"/>
    </location>
</feature>
<dbReference type="EMBL" id="L43351">
    <property type="protein sequence ID" value="AAL34364.1"/>
    <property type="molecule type" value="Genomic_DNA"/>
</dbReference>
<dbReference type="GO" id="GO:0004519">
    <property type="term" value="F:endonuclease activity"/>
    <property type="evidence" value="ECO:0007669"/>
    <property type="project" value="InterPro"/>
</dbReference>
<dbReference type="SUPFAM" id="SSF55608">
    <property type="entry name" value="Homing endonucleases"/>
    <property type="match status" value="1"/>
</dbReference>
<keyword evidence="2" id="KW-0150">Chloroplast</keyword>
<dbReference type="Pfam" id="PF00961">
    <property type="entry name" value="LAGLIDADG_1"/>
    <property type="match status" value="1"/>
</dbReference>
<organism evidence="2">
    <name type="scientific">Chlamydomonas agloeformis</name>
    <dbReference type="NCBI Taxonomy" id="160058"/>
    <lineage>
        <taxon>Eukaryota</taxon>
        <taxon>Viridiplantae</taxon>
        <taxon>Chlorophyta</taxon>
        <taxon>core chlorophytes</taxon>
        <taxon>Chlorophyceae</taxon>
        <taxon>CS clade</taxon>
        <taxon>Chlamydomonadales</taxon>
        <taxon>Chlamydomonadaceae</taxon>
        <taxon>Chlamydomonas</taxon>
    </lineage>
</organism>
<accession>Q8WL09</accession>
<evidence type="ECO:0000313" key="2">
    <source>
        <dbReference type="EMBL" id="AAL34364.1"/>
    </source>
</evidence>
<name>Q8WL09_9CHLO</name>